<comment type="caution">
    <text evidence="8">The sequence shown here is derived from an EMBL/GenBank/DDBJ whole genome shotgun (WGS) entry which is preliminary data.</text>
</comment>
<evidence type="ECO:0000313" key="9">
    <source>
        <dbReference type="Proteomes" id="UP000178951"/>
    </source>
</evidence>
<dbReference type="GO" id="GO:0006412">
    <property type="term" value="P:translation"/>
    <property type="evidence" value="ECO:0007669"/>
    <property type="project" value="UniProtKB-UniRule"/>
</dbReference>
<dbReference type="STRING" id="1802583.A2311_04945"/>
<dbReference type="AlphaFoldDB" id="A0A1F4TP20"/>
<name>A0A1F4TP20_UNCSA</name>
<dbReference type="CDD" id="cd00364">
    <property type="entry name" value="Ribosomal_uS17"/>
    <property type="match status" value="1"/>
</dbReference>
<evidence type="ECO:0000256" key="1">
    <source>
        <dbReference type="ARBA" id="ARBA00010254"/>
    </source>
</evidence>
<evidence type="ECO:0000256" key="7">
    <source>
        <dbReference type="RuleBase" id="RU003872"/>
    </source>
</evidence>
<dbReference type="EMBL" id="MEUF01000042">
    <property type="protein sequence ID" value="OGC34455.1"/>
    <property type="molecule type" value="Genomic_DNA"/>
</dbReference>
<keyword evidence="2 6" id="KW-0699">rRNA-binding</keyword>
<dbReference type="SUPFAM" id="SSF50249">
    <property type="entry name" value="Nucleic acid-binding proteins"/>
    <property type="match status" value="1"/>
</dbReference>
<dbReference type="InterPro" id="IPR012340">
    <property type="entry name" value="NA-bd_OB-fold"/>
</dbReference>
<reference evidence="8 9" key="1">
    <citation type="journal article" date="2016" name="Nat. Commun.">
        <title>Thousands of microbial genomes shed light on interconnected biogeochemical processes in an aquifer system.</title>
        <authorList>
            <person name="Anantharaman K."/>
            <person name="Brown C.T."/>
            <person name="Hug L.A."/>
            <person name="Sharon I."/>
            <person name="Castelle C.J."/>
            <person name="Probst A.J."/>
            <person name="Thomas B.C."/>
            <person name="Singh A."/>
            <person name="Wilkins M.J."/>
            <person name="Karaoz U."/>
            <person name="Brodie E.L."/>
            <person name="Williams K.H."/>
            <person name="Hubbard S.S."/>
            <person name="Banfield J.F."/>
        </authorList>
    </citation>
    <scope>NUCLEOTIDE SEQUENCE [LARGE SCALE GENOMIC DNA]</scope>
</reference>
<gene>
    <name evidence="6" type="primary">rpsQ</name>
    <name evidence="8" type="ORF">A2311_04945</name>
</gene>
<dbReference type="NCBIfam" id="NF004123">
    <property type="entry name" value="PRK05610.1"/>
    <property type="match status" value="1"/>
</dbReference>
<dbReference type="HAMAP" id="MF_01345_B">
    <property type="entry name" value="Ribosomal_uS17_B"/>
    <property type="match status" value="1"/>
</dbReference>
<dbReference type="NCBIfam" id="TIGR03635">
    <property type="entry name" value="uS17_bact"/>
    <property type="match status" value="1"/>
</dbReference>
<comment type="subunit">
    <text evidence="6">Part of the 30S ribosomal subunit.</text>
</comment>
<keyword evidence="3 6" id="KW-0694">RNA-binding</keyword>
<keyword evidence="4 6" id="KW-0689">Ribosomal protein</keyword>
<comment type="function">
    <text evidence="6">One of the primary rRNA binding proteins, it binds specifically to the 5'-end of 16S ribosomal RNA.</text>
</comment>
<dbReference type="Proteomes" id="UP000178951">
    <property type="component" value="Unassembled WGS sequence"/>
</dbReference>
<dbReference type="PANTHER" id="PTHR10744:SF1">
    <property type="entry name" value="SMALL RIBOSOMAL SUBUNIT PROTEIN US17M"/>
    <property type="match status" value="1"/>
</dbReference>
<dbReference type="GO" id="GO:0022627">
    <property type="term" value="C:cytosolic small ribosomal subunit"/>
    <property type="evidence" value="ECO:0007669"/>
    <property type="project" value="UniProtKB-UniRule"/>
</dbReference>
<dbReference type="GO" id="GO:0003735">
    <property type="term" value="F:structural constituent of ribosome"/>
    <property type="evidence" value="ECO:0007669"/>
    <property type="project" value="UniProtKB-UniRule"/>
</dbReference>
<comment type="similarity">
    <text evidence="1 6 7">Belongs to the universal ribosomal protein uS17 family.</text>
</comment>
<dbReference type="Pfam" id="PF00366">
    <property type="entry name" value="Ribosomal_S17"/>
    <property type="match status" value="1"/>
</dbReference>
<evidence type="ECO:0000256" key="3">
    <source>
        <dbReference type="ARBA" id="ARBA00022884"/>
    </source>
</evidence>
<dbReference type="GO" id="GO:0019843">
    <property type="term" value="F:rRNA binding"/>
    <property type="evidence" value="ECO:0007669"/>
    <property type="project" value="UniProtKB-UniRule"/>
</dbReference>
<sequence>MTEKRKVKVREGVVVSDKMDKTVVIKIVKAFRHPLYQKTVKISNKFKAHDENNECHVGDLVKIMETRPLSKDKRWRVVQILTKAKPTQVKEALKVDSES</sequence>
<dbReference type="InterPro" id="IPR000266">
    <property type="entry name" value="Ribosomal_uS17"/>
</dbReference>
<evidence type="ECO:0000256" key="4">
    <source>
        <dbReference type="ARBA" id="ARBA00022980"/>
    </source>
</evidence>
<dbReference type="PRINTS" id="PR00973">
    <property type="entry name" value="RIBOSOMALS17"/>
</dbReference>
<evidence type="ECO:0000313" key="8">
    <source>
        <dbReference type="EMBL" id="OGC34455.1"/>
    </source>
</evidence>
<evidence type="ECO:0000256" key="6">
    <source>
        <dbReference type="HAMAP-Rule" id="MF_01345"/>
    </source>
</evidence>
<keyword evidence="5 6" id="KW-0687">Ribonucleoprotein</keyword>
<evidence type="ECO:0000256" key="5">
    <source>
        <dbReference type="ARBA" id="ARBA00023274"/>
    </source>
</evidence>
<dbReference type="PANTHER" id="PTHR10744">
    <property type="entry name" value="40S RIBOSOMAL PROTEIN S11 FAMILY MEMBER"/>
    <property type="match status" value="1"/>
</dbReference>
<evidence type="ECO:0000256" key="2">
    <source>
        <dbReference type="ARBA" id="ARBA00022730"/>
    </source>
</evidence>
<proteinExistence type="inferred from homology"/>
<dbReference type="PROSITE" id="PS00056">
    <property type="entry name" value="RIBOSOMAL_S17"/>
    <property type="match status" value="1"/>
</dbReference>
<dbReference type="InterPro" id="IPR019979">
    <property type="entry name" value="Ribosomal_uS17_CS"/>
</dbReference>
<accession>A0A1F4TP20</accession>
<protein>
    <recommendedName>
        <fullName evidence="6">Small ribosomal subunit protein uS17</fullName>
    </recommendedName>
</protein>
<dbReference type="InterPro" id="IPR019984">
    <property type="entry name" value="Ribosomal_uS17_bact/chlr"/>
</dbReference>
<dbReference type="Gene3D" id="2.40.50.140">
    <property type="entry name" value="Nucleic acid-binding proteins"/>
    <property type="match status" value="1"/>
</dbReference>
<organism evidence="8 9">
    <name type="scientific">candidate division WOR-1 bacterium RIFOXYB2_FULL_48_7</name>
    <dbReference type="NCBI Taxonomy" id="1802583"/>
    <lineage>
        <taxon>Bacteria</taxon>
        <taxon>Bacillati</taxon>
        <taxon>Saganbacteria</taxon>
    </lineage>
</organism>